<proteinExistence type="predicted"/>
<dbReference type="EMBL" id="AP015038">
    <property type="protein sequence ID" value="BAT88684.1"/>
    <property type="molecule type" value="Genomic_DNA"/>
</dbReference>
<dbReference type="AlphaFoldDB" id="A0A0S3S753"/>
<name>A0A0S3S753_PHAAN</name>
<protein>
    <submittedName>
        <fullName evidence="1">Uncharacterized protein</fullName>
    </submittedName>
</protein>
<evidence type="ECO:0000313" key="1">
    <source>
        <dbReference type="EMBL" id="BAT88684.1"/>
    </source>
</evidence>
<accession>A0A0S3S753</accession>
<keyword evidence="2" id="KW-1185">Reference proteome</keyword>
<gene>
    <name evidence="1" type="primary">Vigan.05G225600</name>
    <name evidence="1" type="ORF">VIGAN_05225600</name>
</gene>
<reference evidence="1 2" key="1">
    <citation type="journal article" date="2015" name="Sci. Rep.">
        <title>The power of single molecule real-time sequencing technology in the de novo assembly of a eukaryotic genome.</title>
        <authorList>
            <person name="Sakai H."/>
            <person name="Naito K."/>
            <person name="Ogiso-Tanaka E."/>
            <person name="Takahashi Y."/>
            <person name="Iseki K."/>
            <person name="Muto C."/>
            <person name="Satou K."/>
            <person name="Teruya K."/>
            <person name="Shiroma A."/>
            <person name="Shimoji M."/>
            <person name="Hirano T."/>
            <person name="Itoh T."/>
            <person name="Kaga A."/>
            <person name="Tomooka N."/>
        </authorList>
    </citation>
    <scope>NUCLEOTIDE SEQUENCE [LARGE SCALE GENOMIC DNA]</scope>
    <source>
        <strain evidence="2">cv. Shumari</strain>
    </source>
</reference>
<sequence length="81" mass="8790">SISRSFAALRERFSRLHYRPSVVHSLPCESVSLVSIIEGSRCLSIIEGSCCLSIISLNHSSSSKHSPLPLSLSPTSFTLNC</sequence>
<feature type="non-terminal residue" evidence="1">
    <location>
        <position position="1"/>
    </location>
</feature>
<evidence type="ECO:0000313" key="2">
    <source>
        <dbReference type="Proteomes" id="UP000291084"/>
    </source>
</evidence>
<dbReference type="Proteomes" id="UP000291084">
    <property type="component" value="Chromosome 5"/>
</dbReference>
<organism evidence="1 2">
    <name type="scientific">Vigna angularis var. angularis</name>
    <dbReference type="NCBI Taxonomy" id="157739"/>
    <lineage>
        <taxon>Eukaryota</taxon>
        <taxon>Viridiplantae</taxon>
        <taxon>Streptophyta</taxon>
        <taxon>Embryophyta</taxon>
        <taxon>Tracheophyta</taxon>
        <taxon>Spermatophyta</taxon>
        <taxon>Magnoliopsida</taxon>
        <taxon>eudicotyledons</taxon>
        <taxon>Gunneridae</taxon>
        <taxon>Pentapetalae</taxon>
        <taxon>rosids</taxon>
        <taxon>fabids</taxon>
        <taxon>Fabales</taxon>
        <taxon>Fabaceae</taxon>
        <taxon>Papilionoideae</taxon>
        <taxon>50 kb inversion clade</taxon>
        <taxon>NPAAA clade</taxon>
        <taxon>indigoferoid/millettioid clade</taxon>
        <taxon>Phaseoleae</taxon>
        <taxon>Vigna</taxon>
    </lineage>
</organism>